<sequence>MRAVVDVHAHLYPPQFGRSEIDAWADASAAAVRAWHAEGGRAGSGGGMPAHAVLSVPESVDDCEAIAAEAARLRERIAAVHGLPPAACGFLPCVGVHPVQPVHAAEADSGSGDVPATPGAMTNRTRCPTLADVDAIRPLLERLHADGQLAAVGECGLDFSPHVLKSARAEWPSAVSDADADTPRAVSDDEIKEAQRAVFARHIELASALGLPLNVHSRNAGHHAVTMLLASQARGVLHAFDGRASHALRAIQASSGALKLSVPACVVRSSVMQDWVRQVPLDALLIETDAPALPSVKGERNSVASYSEVVAYIARAKNVAPDVVEQITSESAGRMFPAVRAWLDACASIDPLSSGR</sequence>
<evidence type="ECO:0000256" key="4">
    <source>
        <dbReference type="ARBA" id="ARBA00093287"/>
    </source>
</evidence>
<dbReference type="InterPro" id="IPR032466">
    <property type="entry name" value="Metal_Hydrolase"/>
</dbReference>
<reference evidence="6 7" key="1">
    <citation type="submission" date="2023-09" db="EMBL/GenBank/DDBJ databases">
        <title>Pangenome analysis of Batrachochytrium dendrobatidis and related Chytrids.</title>
        <authorList>
            <person name="Yacoub M.N."/>
            <person name="Stajich J.E."/>
            <person name="James T.Y."/>
        </authorList>
    </citation>
    <scope>NUCLEOTIDE SEQUENCE [LARGE SCALE GENOMIC DNA]</scope>
    <source>
        <strain evidence="6 7">JEL0888</strain>
    </source>
</reference>
<evidence type="ECO:0000313" key="7">
    <source>
        <dbReference type="Proteomes" id="UP001527925"/>
    </source>
</evidence>
<dbReference type="EMBL" id="JADGIZ020000002">
    <property type="protein sequence ID" value="KAL2919568.1"/>
    <property type="molecule type" value="Genomic_DNA"/>
</dbReference>
<comment type="function">
    <text evidence="4">Exhibits 3'-exonuclease activities and apurinic/apyrimidinic (AP) endonuclease (in vitro). Show preferential AP endonuclease activity on double-stranded DNA substrates and 3'- exonuclease activity on single-stranded DNA.</text>
</comment>
<dbReference type="PANTHER" id="PTHR46317">
    <property type="entry name" value="HYDROLASE OF PHP SUPERFAMILY-RELATED PROTEIN"/>
    <property type="match status" value="1"/>
</dbReference>
<evidence type="ECO:0000256" key="2">
    <source>
        <dbReference type="ARBA" id="ARBA00022723"/>
    </source>
</evidence>
<proteinExistence type="inferred from homology"/>
<comment type="caution">
    <text evidence="6">The sequence shown here is derived from an EMBL/GenBank/DDBJ whole genome shotgun (WGS) entry which is preliminary data.</text>
</comment>
<organism evidence="6 7">
    <name type="scientific">Polyrhizophydium stewartii</name>
    <dbReference type="NCBI Taxonomy" id="2732419"/>
    <lineage>
        <taxon>Eukaryota</taxon>
        <taxon>Fungi</taxon>
        <taxon>Fungi incertae sedis</taxon>
        <taxon>Chytridiomycota</taxon>
        <taxon>Chytridiomycota incertae sedis</taxon>
        <taxon>Chytridiomycetes</taxon>
        <taxon>Rhizophydiales</taxon>
        <taxon>Rhizophydiales incertae sedis</taxon>
        <taxon>Polyrhizophydium</taxon>
    </lineage>
</organism>
<accession>A0ABR4NJ55</accession>
<protein>
    <recommendedName>
        <fullName evidence="8">TatD DNase family protein</fullName>
    </recommendedName>
</protein>
<dbReference type="Proteomes" id="UP001527925">
    <property type="component" value="Unassembled WGS sequence"/>
</dbReference>
<keyword evidence="7" id="KW-1185">Reference proteome</keyword>
<comment type="similarity">
    <text evidence="1">Belongs to the metallo-dependent hydrolases superfamily. TatD-type hydrolase family.</text>
</comment>
<evidence type="ECO:0000313" key="6">
    <source>
        <dbReference type="EMBL" id="KAL2919568.1"/>
    </source>
</evidence>
<evidence type="ECO:0000256" key="5">
    <source>
        <dbReference type="SAM" id="MobiDB-lite"/>
    </source>
</evidence>
<evidence type="ECO:0008006" key="8">
    <source>
        <dbReference type="Google" id="ProtNLM"/>
    </source>
</evidence>
<evidence type="ECO:0000256" key="1">
    <source>
        <dbReference type="ARBA" id="ARBA00009275"/>
    </source>
</evidence>
<dbReference type="Gene3D" id="3.20.20.140">
    <property type="entry name" value="Metal-dependent hydrolases"/>
    <property type="match status" value="1"/>
</dbReference>
<feature type="region of interest" description="Disordered" evidence="5">
    <location>
        <begin position="105"/>
        <end position="125"/>
    </location>
</feature>
<dbReference type="Pfam" id="PF01026">
    <property type="entry name" value="TatD_DNase"/>
    <property type="match status" value="1"/>
</dbReference>
<dbReference type="PANTHER" id="PTHR46317:SF1">
    <property type="entry name" value="HYDROLASE, TATD FAMILY"/>
    <property type="match status" value="1"/>
</dbReference>
<name>A0ABR4NJ55_9FUNG</name>
<evidence type="ECO:0000256" key="3">
    <source>
        <dbReference type="ARBA" id="ARBA00022801"/>
    </source>
</evidence>
<keyword evidence="2" id="KW-0479">Metal-binding</keyword>
<dbReference type="SUPFAM" id="SSF51556">
    <property type="entry name" value="Metallo-dependent hydrolases"/>
    <property type="match status" value="1"/>
</dbReference>
<keyword evidence="3" id="KW-0378">Hydrolase</keyword>
<gene>
    <name evidence="6" type="ORF">HK105_200480</name>
</gene>
<dbReference type="InterPro" id="IPR001130">
    <property type="entry name" value="TatD-like"/>
</dbReference>